<keyword evidence="3" id="KW-0547">Nucleotide-binding</keyword>
<dbReference type="GO" id="GO:0005524">
    <property type="term" value="F:ATP binding"/>
    <property type="evidence" value="ECO:0007669"/>
    <property type="project" value="UniProtKB-KW"/>
</dbReference>
<evidence type="ECO:0000256" key="4">
    <source>
        <dbReference type="ARBA" id="ARBA00022840"/>
    </source>
</evidence>
<dbReference type="AlphaFoldDB" id="A0A1E1W3S4"/>
<dbReference type="EMBL" id="GDQN01009440">
    <property type="protein sequence ID" value="JAT81614.1"/>
    <property type="molecule type" value="Transcribed_RNA"/>
</dbReference>
<dbReference type="Gene3D" id="3.40.1190.10">
    <property type="entry name" value="Mur-like, catalytic domain"/>
    <property type="match status" value="1"/>
</dbReference>
<dbReference type="PANTHER" id="PTHR11136">
    <property type="entry name" value="FOLYLPOLYGLUTAMATE SYNTHASE-RELATED"/>
    <property type="match status" value="1"/>
</dbReference>
<organism evidence="5">
    <name type="scientific">Pectinophora gossypiella</name>
    <name type="common">Cotton pink bollworm</name>
    <name type="synonym">Depressaria gossypiella</name>
    <dbReference type="NCBI Taxonomy" id="13191"/>
    <lineage>
        <taxon>Eukaryota</taxon>
        <taxon>Metazoa</taxon>
        <taxon>Ecdysozoa</taxon>
        <taxon>Arthropoda</taxon>
        <taxon>Hexapoda</taxon>
        <taxon>Insecta</taxon>
        <taxon>Pterygota</taxon>
        <taxon>Neoptera</taxon>
        <taxon>Endopterygota</taxon>
        <taxon>Lepidoptera</taxon>
        <taxon>Glossata</taxon>
        <taxon>Ditrysia</taxon>
        <taxon>Gelechioidea</taxon>
        <taxon>Gelechiidae</taxon>
        <taxon>Apatetrinae</taxon>
        <taxon>Pectinophora</taxon>
    </lineage>
</organism>
<dbReference type="PANTHER" id="PTHR11136:SF5">
    <property type="entry name" value="FOLYLPOLYGLUTAMATE SYNTHASE, MITOCHONDRIAL"/>
    <property type="match status" value="1"/>
</dbReference>
<evidence type="ECO:0000313" key="5">
    <source>
        <dbReference type="EMBL" id="JAT81614.1"/>
    </source>
</evidence>
<evidence type="ECO:0000256" key="3">
    <source>
        <dbReference type="ARBA" id="ARBA00022741"/>
    </source>
</evidence>
<evidence type="ECO:0000256" key="2">
    <source>
        <dbReference type="ARBA" id="ARBA00022598"/>
    </source>
</evidence>
<proteinExistence type="inferred from homology"/>
<feature type="non-terminal residue" evidence="5">
    <location>
        <position position="117"/>
    </location>
</feature>
<gene>
    <name evidence="5" type="ORF">g.960</name>
</gene>
<keyword evidence="2" id="KW-0436">Ligase</keyword>
<dbReference type="GO" id="GO:0005739">
    <property type="term" value="C:mitochondrion"/>
    <property type="evidence" value="ECO:0007669"/>
    <property type="project" value="TreeGrafter"/>
</dbReference>
<dbReference type="GO" id="GO:0005829">
    <property type="term" value="C:cytosol"/>
    <property type="evidence" value="ECO:0007669"/>
    <property type="project" value="TreeGrafter"/>
</dbReference>
<comment type="similarity">
    <text evidence="1">Belongs to the folylpolyglutamate synthase family.</text>
</comment>
<name>A0A1E1W3S4_PECGO</name>
<dbReference type="SUPFAM" id="SSF53623">
    <property type="entry name" value="MurD-like peptide ligases, catalytic domain"/>
    <property type="match status" value="1"/>
</dbReference>
<evidence type="ECO:0008006" key="6">
    <source>
        <dbReference type="Google" id="ProtNLM"/>
    </source>
</evidence>
<dbReference type="GO" id="GO:0004326">
    <property type="term" value="F:tetrahydrofolylpolyglutamate synthase activity"/>
    <property type="evidence" value="ECO:0007669"/>
    <property type="project" value="InterPro"/>
</dbReference>
<accession>A0A1E1W3S4</accession>
<sequence length="117" mass="12927">MQLDCVVRGLARAWLVAGVSLRRGFLENRIARMSSSSSSYEDAVRKLNSLQSNKSTLDQIRKNIRSGSERCTNLQDMENYLLRSGVTMSKLDELSVIHVAGTKGKGSTSAMCESVLR</sequence>
<dbReference type="OrthoDB" id="5212574at2759"/>
<dbReference type="InterPro" id="IPR036565">
    <property type="entry name" value="Mur-like_cat_sf"/>
</dbReference>
<protein>
    <recommendedName>
        <fullName evidence="6">Folylpoly-gamma-glutamate synthetase</fullName>
    </recommendedName>
</protein>
<keyword evidence="4" id="KW-0067">ATP-binding</keyword>
<dbReference type="InterPro" id="IPR001645">
    <property type="entry name" value="Folylpolyglutamate_synth"/>
</dbReference>
<reference evidence="5" key="1">
    <citation type="submission" date="2015-09" db="EMBL/GenBank/DDBJ databases">
        <title>De novo assembly of Pectinophora gossypiella (Pink Bollworm) gut transcriptome.</title>
        <authorList>
            <person name="Tassone E.E."/>
        </authorList>
    </citation>
    <scope>NUCLEOTIDE SEQUENCE</scope>
</reference>
<evidence type="ECO:0000256" key="1">
    <source>
        <dbReference type="ARBA" id="ARBA00008276"/>
    </source>
</evidence>